<dbReference type="EMBL" id="SACT01000008">
    <property type="protein sequence ID" value="RVT49383.1"/>
    <property type="molecule type" value="Genomic_DNA"/>
</dbReference>
<feature type="domain" description="Glycosyltransferase 2-like" evidence="1">
    <location>
        <begin position="4"/>
        <end position="101"/>
    </location>
</feature>
<name>A0A3S2TNY9_9BURK</name>
<dbReference type="InterPro" id="IPR050834">
    <property type="entry name" value="Glycosyltransf_2"/>
</dbReference>
<keyword evidence="3" id="KW-1185">Reference proteome</keyword>
<dbReference type="GO" id="GO:0016740">
    <property type="term" value="F:transferase activity"/>
    <property type="evidence" value="ECO:0007669"/>
    <property type="project" value="UniProtKB-KW"/>
</dbReference>
<dbReference type="PANTHER" id="PTHR43685">
    <property type="entry name" value="GLYCOSYLTRANSFERASE"/>
    <property type="match status" value="1"/>
</dbReference>
<proteinExistence type="predicted"/>
<dbReference type="InterPro" id="IPR029044">
    <property type="entry name" value="Nucleotide-diphossugar_trans"/>
</dbReference>
<dbReference type="Pfam" id="PF00535">
    <property type="entry name" value="Glycos_transf_2"/>
    <property type="match status" value="1"/>
</dbReference>
<comment type="caution">
    <text evidence="2">The sequence shown here is derived from an EMBL/GenBank/DDBJ whole genome shotgun (WGS) entry which is preliminary data.</text>
</comment>
<dbReference type="SUPFAM" id="SSF53448">
    <property type="entry name" value="Nucleotide-diphospho-sugar transferases"/>
    <property type="match status" value="1"/>
</dbReference>
<dbReference type="Proteomes" id="UP000288178">
    <property type="component" value="Unassembled WGS sequence"/>
</dbReference>
<organism evidence="2 3">
    <name type="scientific">Rubrivivax albus</name>
    <dbReference type="NCBI Taxonomy" id="2499835"/>
    <lineage>
        <taxon>Bacteria</taxon>
        <taxon>Pseudomonadati</taxon>
        <taxon>Pseudomonadota</taxon>
        <taxon>Betaproteobacteria</taxon>
        <taxon>Burkholderiales</taxon>
        <taxon>Sphaerotilaceae</taxon>
        <taxon>Rubrivivax</taxon>
    </lineage>
</organism>
<dbReference type="RefSeq" id="WP_128200134.1">
    <property type="nucleotide sequence ID" value="NZ_SACT01000008.1"/>
</dbReference>
<protein>
    <submittedName>
        <fullName evidence="2">Glycosyltransferase</fullName>
    </submittedName>
</protein>
<gene>
    <name evidence="2" type="ORF">ENE75_20110</name>
</gene>
<dbReference type="PANTHER" id="PTHR43685:SF3">
    <property type="entry name" value="SLR2126 PROTEIN"/>
    <property type="match status" value="1"/>
</dbReference>
<dbReference type="InterPro" id="IPR001173">
    <property type="entry name" value="Glyco_trans_2-like"/>
</dbReference>
<evidence type="ECO:0000313" key="3">
    <source>
        <dbReference type="Proteomes" id="UP000288178"/>
    </source>
</evidence>
<keyword evidence="2" id="KW-0808">Transferase</keyword>
<evidence type="ECO:0000313" key="2">
    <source>
        <dbReference type="EMBL" id="RVT49383.1"/>
    </source>
</evidence>
<evidence type="ECO:0000259" key="1">
    <source>
        <dbReference type="Pfam" id="PF00535"/>
    </source>
</evidence>
<dbReference type="AlphaFoldDB" id="A0A3S2TNY9"/>
<dbReference type="Gene3D" id="3.90.550.10">
    <property type="entry name" value="Spore Coat Polysaccharide Biosynthesis Protein SpsA, Chain A"/>
    <property type="match status" value="1"/>
</dbReference>
<dbReference type="OrthoDB" id="9801954at2"/>
<accession>A0A3S2TNY9</accession>
<reference evidence="2 3" key="1">
    <citation type="submission" date="2019-01" db="EMBL/GenBank/DDBJ databases">
        <authorList>
            <person name="Chen W.-M."/>
        </authorList>
    </citation>
    <scope>NUCLEOTIDE SEQUENCE [LARGE SCALE GENOMIC DNA]</scope>
    <source>
        <strain evidence="2 3">ICH-3</strain>
    </source>
</reference>
<sequence>MKTSVIISTYNSPTWLEKTLWGFFCQSRQDFELLIADDGSRPETLERLRVLAARSPVPLAHVWQPDDGFQKCRILNKALAVARGERILLTDGDCIPRRDFVDVHTRLADPGCFLTGTYFKLPKHVADAITEADVQRQDAFRAGWLLRQGLPFTSKLLKLVTGPPVDEWLNRVTPARPTWNGHSASCLRTQAIQVNGFNEDMAYGGLDVEFGLRLNHIGVRTRHIRYNTVTMHLHHGHGYVTPGMREASAKVKERTRHQKLTRAERGLDQWLQPDGRVTLKPDDRVEWLRR</sequence>